<evidence type="ECO:0000256" key="9">
    <source>
        <dbReference type="ARBA" id="ARBA00038897"/>
    </source>
</evidence>
<dbReference type="PANTHER" id="PTHR11748">
    <property type="entry name" value="D-LACTATE DEHYDROGENASE"/>
    <property type="match status" value="1"/>
</dbReference>
<dbReference type="FunFam" id="3.30.70.2740:FF:000001">
    <property type="entry name" value="D-lactate dehydrogenase mitochondrial"/>
    <property type="match status" value="1"/>
</dbReference>
<evidence type="ECO:0000256" key="5">
    <source>
        <dbReference type="ARBA" id="ARBA00022827"/>
    </source>
</evidence>
<reference evidence="12 13" key="1">
    <citation type="submission" date="2023-08" db="EMBL/GenBank/DDBJ databases">
        <title>Black Yeasts Isolated from many extreme environments.</title>
        <authorList>
            <person name="Coleine C."/>
            <person name="Stajich J.E."/>
            <person name="Selbmann L."/>
        </authorList>
    </citation>
    <scope>NUCLEOTIDE SEQUENCE [LARGE SCALE GENOMIC DNA]</scope>
    <source>
        <strain evidence="12 13">CCFEE 5792</strain>
    </source>
</reference>
<dbReference type="PROSITE" id="PS51387">
    <property type="entry name" value="FAD_PCMH"/>
    <property type="match status" value="1"/>
</dbReference>
<evidence type="ECO:0000256" key="8">
    <source>
        <dbReference type="ARBA" id="ARBA00023128"/>
    </source>
</evidence>
<evidence type="ECO:0000256" key="10">
    <source>
        <dbReference type="ARBA" id="ARBA00051436"/>
    </source>
</evidence>
<dbReference type="InterPro" id="IPR006094">
    <property type="entry name" value="Oxid_FAD_bind_N"/>
</dbReference>
<dbReference type="RefSeq" id="XP_064711103.1">
    <property type="nucleotide sequence ID" value="XM_064848479.1"/>
</dbReference>
<comment type="subcellular location">
    <subcellularLocation>
        <location evidence="2">Mitochondrion</location>
    </subcellularLocation>
</comment>
<dbReference type="InterPro" id="IPR016164">
    <property type="entry name" value="FAD-linked_Oxase-like_C"/>
</dbReference>
<comment type="catalytic activity">
    <reaction evidence="10">
        <text>(R)-lactate + 2 Fe(III)-[cytochrome c] = 2 Fe(II)-[cytochrome c] + pyruvate + 2 H(+)</text>
        <dbReference type="Rhea" id="RHEA:13521"/>
        <dbReference type="Rhea" id="RHEA-COMP:10350"/>
        <dbReference type="Rhea" id="RHEA-COMP:14399"/>
        <dbReference type="ChEBI" id="CHEBI:15361"/>
        <dbReference type="ChEBI" id="CHEBI:15378"/>
        <dbReference type="ChEBI" id="CHEBI:16004"/>
        <dbReference type="ChEBI" id="CHEBI:29033"/>
        <dbReference type="ChEBI" id="CHEBI:29034"/>
        <dbReference type="EC" id="1.1.2.4"/>
    </reaction>
</comment>
<dbReference type="SUPFAM" id="SSF56176">
    <property type="entry name" value="FAD-binding/transporter-associated domain-like"/>
    <property type="match status" value="1"/>
</dbReference>
<dbReference type="Pfam" id="PF01565">
    <property type="entry name" value="FAD_binding_4"/>
    <property type="match status" value="1"/>
</dbReference>
<keyword evidence="13" id="KW-1185">Reference proteome</keyword>
<dbReference type="Proteomes" id="UP001358417">
    <property type="component" value="Unassembled WGS sequence"/>
</dbReference>
<dbReference type="EMBL" id="JAVRRD010000002">
    <property type="protein sequence ID" value="KAK5062831.1"/>
    <property type="molecule type" value="Genomic_DNA"/>
</dbReference>
<dbReference type="PANTHER" id="PTHR11748:SF111">
    <property type="entry name" value="D-LACTATE DEHYDROGENASE, MITOCHONDRIAL-RELATED"/>
    <property type="match status" value="1"/>
</dbReference>
<dbReference type="FunFam" id="1.10.45.10:FF:000001">
    <property type="entry name" value="D-lactate dehydrogenase mitochondrial"/>
    <property type="match status" value="1"/>
</dbReference>
<dbReference type="Pfam" id="PF02913">
    <property type="entry name" value="FAD-oxidase_C"/>
    <property type="match status" value="1"/>
</dbReference>
<dbReference type="GeneID" id="89973084"/>
<dbReference type="SUPFAM" id="SSF55103">
    <property type="entry name" value="FAD-linked oxidases, C-terminal domain"/>
    <property type="match status" value="1"/>
</dbReference>
<evidence type="ECO:0000313" key="13">
    <source>
        <dbReference type="Proteomes" id="UP001358417"/>
    </source>
</evidence>
<dbReference type="GO" id="GO:0004458">
    <property type="term" value="F:D-lactate dehydrogenase (cytochrome) activity"/>
    <property type="evidence" value="ECO:0007669"/>
    <property type="project" value="UniProtKB-EC"/>
</dbReference>
<keyword evidence="8" id="KW-0496">Mitochondrion</keyword>
<dbReference type="InterPro" id="IPR016166">
    <property type="entry name" value="FAD-bd_PCMH"/>
</dbReference>
<feature type="domain" description="FAD-binding PCMH-type" evidence="11">
    <location>
        <begin position="106"/>
        <end position="283"/>
    </location>
</feature>
<dbReference type="FunFam" id="3.30.465.10:FF:000014">
    <property type="entry name" value="D-lactate dehydrogenase (Cytochrome), putative"/>
    <property type="match status" value="1"/>
</dbReference>
<gene>
    <name evidence="12" type="ORF">LTR84_004906</name>
</gene>
<dbReference type="AlphaFoldDB" id="A0AAV9NN78"/>
<dbReference type="Gene3D" id="1.10.45.10">
    <property type="entry name" value="Vanillyl-alcohol Oxidase, Chain A, domain 4"/>
    <property type="match status" value="1"/>
</dbReference>
<evidence type="ECO:0000256" key="6">
    <source>
        <dbReference type="ARBA" id="ARBA00022946"/>
    </source>
</evidence>
<evidence type="ECO:0000313" key="12">
    <source>
        <dbReference type="EMBL" id="KAK5062831.1"/>
    </source>
</evidence>
<dbReference type="GO" id="GO:0008720">
    <property type="term" value="F:D-lactate dehydrogenase (NAD+) activity"/>
    <property type="evidence" value="ECO:0007669"/>
    <property type="project" value="TreeGrafter"/>
</dbReference>
<keyword evidence="7" id="KW-0560">Oxidoreductase</keyword>
<dbReference type="InterPro" id="IPR036318">
    <property type="entry name" value="FAD-bd_PCMH-like_sf"/>
</dbReference>
<dbReference type="GO" id="GO:1903457">
    <property type="term" value="P:lactate catabolic process"/>
    <property type="evidence" value="ECO:0007669"/>
    <property type="project" value="TreeGrafter"/>
</dbReference>
<dbReference type="InterPro" id="IPR004113">
    <property type="entry name" value="FAD-bd_oxidored_4_C"/>
</dbReference>
<dbReference type="EC" id="1.1.2.4" evidence="9"/>
<organism evidence="12 13">
    <name type="scientific">Exophiala bonariae</name>
    <dbReference type="NCBI Taxonomy" id="1690606"/>
    <lineage>
        <taxon>Eukaryota</taxon>
        <taxon>Fungi</taxon>
        <taxon>Dikarya</taxon>
        <taxon>Ascomycota</taxon>
        <taxon>Pezizomycotina</taxon>
        <taxon>Eurotiomycetes</taxon>
        <taxon>Chaetothyriomycetidae</taxon>
        <taxon>Chaetothyriales</taxon>
        <taxon>Herpotrichiellaceae</taxon>
        <taxon>Exophiala</taxon>
    </lineage>
</organism>
<dbReference type="Gene3D" id="3.30.465.10">
    <property type="match status" value="1"/>
</dbReference>
<name>A0AAV9NN78_9EURO</name>
<comment type="similarity">
    <text evidence="3">Belongs to the FAD-binding oxidoreductase/transferase type 4 family.</text>
</comment>
<evidence type="ECO:0000256" key="2">
    <source>
        <dbReference type="ARBA" id="ARBA00004173"/>
    </source>
</evidence>
<evidence type="ECO:0000259" key="11">
    <source>
        <dbReference type="PROSITE" id="PS51387"/>
    </source>
</evidence>
<evidence type="ECO:0000256" key="4">
    <source>
        <dbReference type="ARBA" id="ARBA00022630"/>
    </source>
</evidence>
<comment type="cofactor">
    <cofactor evidence="1">
        <name>FAD</name>
        <dbReference type="ChEBI" id="CHEBI:57692"/>
    </cofactor>
</comment>
<accession>A0AAV9NN78</accession>
<evidence type="ECO:0000256" key="1">
    <source>
        <dbReference type="ARBA" id="ARBA00001974"/>
    </source>
</evidence>
<evidence type="ECO:0000256" key="3">
    <source>
        <dbReference type="ARBA" id="ARBA00008000"/>
    </source>
</evidence>
<dbReference type="InterPro" id="IPR016171">
    <property type="entry name" value="Vanillyl_alc_oxidase_C-sub2"/>
</dbReference>
<comment type="caution">
    <text evidence="12">The sequence shown here is derived from an EMBL/GenBank/DDBJ whole genome shotgun (WGS) entry which is preliminary data.</text>
</comment>
<dbReference type="Gene3D" id="3.30.70.2740">
    <property type="match status" value="1"/>
</dbReference>
<evidence type="ECO:0000256" key="7">
    <source>
        <dbReference type="ARBA" id="ARBA00023002"/>
    </source>
</evidence>
<sequence>MPLPPSFPTFRARHRSAKRSTWTRDAIFLLAGGAAASVGYVFGVNDAGSHSSELLERKPKAPTYATKAQLEQAIQIVRNSLGDDAISTDDEDLRAHGYSEWSSINIDQLPVAVVYPKSTEEVSQIVKIASRFKIPMIPYSGGSSLEANFAAPYGGFSIDFAFMDQIIALHDEDMDVVVQPSIQWMELNEKIAAKGLWFPVDPGPSAKIGGMIGTSCSGTNAFRWGTMRDWVLNLTVVLPDGRIIKTRQRPRKSSAGYNLNHLFVGAEGTLGIITEATLKLAVIPQETKVGVVTFPTIRHAAAAAMQIIRSGIPVAAMEIMDDVQMSVINRAGGTNRTWKEVPTIFFKFSGTKAGVQDNIKLTTGIAKANQAADFIYARNDQEAHDLWKARKEALWSMISLRREGDEVWSTDVAVPISRLPDIVEISKKEIDDLGLFASVLGHIGDGNFHTSILYNRQNPEEREKVEHAVHNMVDRAIEMEGTCTGEHGIGLGKKESLIDELGLDTIGVMQKIKRALDPHWLMNPGKIFDAVNEERAKSQSMATAASTLARPKSK</sequence>
<proteinExistence type="inferred from homology"/>
<protein>
    <recommendedName>
        <fullName evidence="9">D-lactate dehydrogenase (cytochrome)</fullName>
        <ecNumber evidence="9">1.1.2.4</ecNumber>
    </recommendedName>
</protein>
<dbReference type="InterPro" id="IPR016169">
    <property type="entry name" value="FAD-bd_PCMH_sub2"/>
</dbReference>
<keyword evidence="5" id="KW-0274">FAD</keyword>
<keyword evidence="6" id="KW-0809">Transit peptide</keyword>
<keyword evidence="4" id="KW-0285">Flavoprotein</keyword>
<dbReference type="GO" id="GO:0005739">
    <property type="term" value="C:mitochondrion"/>
    <property type="evidence" value="ECO:0007669"/>
    <property type="project" value="UniProtKB-SubCell"/>
</dbReference>
<dbReference type="GO" id="GO:0071949">
    <property type="term" value="F:FAD binding"/>
    <property type="evidence" value="ECO:0007669"/>
    <property type="project" value="InterPro"/>
</dbReference>